<reference evidence="4 5" key="1">
    <citation type="submission" date="2022-03" db="EMBL/GenBank/DDBJ databases">
        <title>Novel taxa within the pig intestine.</title>
        <authorList>
            <person name="Wylensek D."/>
            <person name="Bishof K."/>
            <person name="Afrizal A."/>
            <person name="Clavel T."/>
        </authorList>
    </citation>
    <scope>NUCLEOTIDE SEQUENCE [LARGE SCALE GENOMIC DNA]</scope>
    <source>
        <strain evidence="4 5">CLA-KB-P133</strain>
    </source>
</reference>
<dbReference type="PANTHER" id="PTHR40065:SF3">
    <property type="entry name" value="RNA-BINDING PROTEIN YHBY"/>
    <property type="match status" value="1"/>
</dbReference>
<dbReference type="InterPro" id="IPR001890">
    <property type="entry name" value="RNA-binding_CRM"/>
</dbReference>
<dbReference type="GO" id="GO:0003723">
    <property type="term" value="F:RNA binding"/>
    <property type="evidence" value="ECO:0007669"/>
    <property type="project" value="UniProtKB-UniRule"/>
</dbReference>
<dbReference type="SUPFAM" id="SSF75471">
    <property type="entry name" value="YhbY-like"/>
    <property type="match status" value="1"/>
</dbReference>
<evidence type="ECO:0000259" key="3">
    <source>
        <dbReference type="PROSITE" id="PS51295"/>
    </source>
</evidence>
<dbReference type="InterPro" id="IPR017924">
    <property type="entry name" value="RNA-binding_YhbY"/>
</dbReference>
<proteinExistence type="predicted"/>
<name>A0AB35U0M2_9FIRM</name>
<dbReference type="Gene3D" id="3.30.110.60">
    <property type="entry name" value="YhbY-like"/>
    <property type="match status" value="1"/>
</dbReference>
<gene>
    <name evidence="4" type="primary">yhbY</name>
    <name evidence="4" type="ORF">MOZ60_01025</name>
</gene>
<dbReference type="SMART" id="SM01103">
    <property type="entry name" value="CRS1_YhbY"/>
    <property type="match status" value="1"/>
</dbReference>
<comment type="caution">
    <text evidence="4">The sequence shown here is derived from an EMBL/GenBank/DDBJ whole genome shotgun (WGS) entry which is preliminary data.</text>
</comment>
<dbReference type="PANTHER" id="PTHR40065">
    <property type="entry name" value="RNA-BINDING PROTEIN YHBY"/>
    <property type="match status" value="1"/>
</dbReference>
<sequence length="96" mass="10695">MLNGKQKSYLRSLAQTERAIFQIGKDGLSDTLIDTVGKALKARELVKISVLKTCPNDDLKELAFDLAMHTKSEVVQIIGRTIILYKKAKEPVILLP</sequence>
<dbReference type="InterPro" id="IPR051925">
    <property type="entry name" value="RNA-binding_domain"/>
</dbReference>
<keyword evidence="5" id="KW-1185">Reference proteome</keyword>
<evidence type="ECO:0000256" key="1">
    <source>
        <dbReference type="ARBA" id="ARBA00022884"/>
    </source>
</evidence>
<dbReference type="RefSeq" id="WP_277009130.1">
    <property type="nucleotide sequence ID" value="NZ_JALBUR010000001.1"/>
</dbReference>
<dbReference type="AlphaFoldDB" id="A0AB35U0M2"/>
<dbReference type="EMBL" id="JALBUR010000001">
    <property type="protein sequence ID" value="MDX8418671.1"/>
    <property type="molecule type" value="Genomic_DNA"/>
</dbReference>
<evidence type="ECO:0000313" key="4">
    <source>
        <dbReference type="EMBL" id="MDX8418671.1"/>
    </source>
</evidence>
<feature type="domain" description="CRM" evidence="3">
    <location>
        <begin position="1"/>
        <end position="96"/>
    </location>
</feature>
<keyword evidence="1 2" id="KW-0694">RNA-binding</keyword>
<dbReference type="Proteomes" id="UP001286174">
    <property type="component" value="Unassembled WGS sequence"/>
</dbReference>
<evidence type="ECO:0000313" key="5">
    <source>
        <dbReference type="Proteomes" id="UP001286174"/>
    </source>
</evidence>
<protein>
    <submittedName>
        <fullName evidence="4">Ribosome assembly RNA-binding protein YhbY</fullName>
    </submittedName>
</protein>
<evidence type="ECO:0000256" key="2">
    <source>
        <dbReference type="PROSITE-ProRule" id="PRU00626"/>
    </source>
</evidence>
<dbReference type="NCBIfam" id="TIGR00253">
    <property type="entry name" value="RNA_bind_YhbY"/>
    <property type="match status" value="1"/>
</dbReference>
<dbReference type="InterPro" id="IPR035920">
    <property type="entry name" value="YhbY-like_sf"/>
</dbReference>
<accession>A0AB35U0M2</accession>
<dbReference type="Pfam" id="PF01985">
    <property type="entry name" value="CRS1_YhbY"/>
    <property type="match status" value="1"/>
</dbReference>
<dbReference type="PROSITE" id="PS51295">
    <property type="entry name" value="CRM"/>
    <property type="match status" value="1"/>
</dbReference>
<organism evidence="4 5">
    <name type="scientific">Grylomicrobium aquisgranensis</name>
    <dbReference type="NCBI Taxonomy" id="2926318"/>
    <lineage>
        <taxon>Bacteria</taxon>
        <taxon>Bacillati</taxon>
        <taxon>Bacillota</taxon>
        <taxon>Erysipelotrichia</taxon>
        <taxon>Erysipelotrichales</taxon>
        <taxon>Erysipelotrichaceae</taxon>
        <taxon>Grylomicrobium</taxon>
    </lineage>
</organism>